<gene>
    <name evidence="2" type="ORF">SVUK_LOCUS15349</name>
</gene>
<dbReference type="Proteomes" id="UP000270094">
    <property type="component" value="Unassembled WGS sequence"/>
</dbReference>
<sequence length="228" mass="25858">MVKLVSHGKLKGYQLPVFLFDSKLLQFCFQFDDDISSPLNVKNATAAGSYGDHDYLDHRYEPPFYGGFNFGMYGYGRPYDRLVNTGSYGDHDYLDHRYEPPFYGGLNFGMYGYGRPYDRLVNNGRPHILDCSSGVFYDGNGIYTQKSCDKCCKQAARLEANMKESEILGMMLVIGNKTECACCAPYRPYMDLLGVPVQYTVQPQHPSYQPSPPSHAQPIYPNYQPTGY</sequence>
<reference evidence="2 3" key="1">
    <citation type="submission" date="2018-11" db="EMBL/GenBank/DDBJ databases">
        <authorList>
            <consortium name="Pathogen Informatics"/>
        </authorList>
    </citation>
    <scope>NUCLEOTIDE SEQUENCE [LARGE SCALE GENOMIC DNA]</scope>
</reference>
<proteinExistence type="predicted"/>
<organism evidence="2 3">
    <name type="scientific">Strongylus vulgaris</name>
    <name type="common">Blood worm</name>
    <dbReference type="NCBI Taxonomy" id="40348"/>
    <lineage>
        <taxon>Eukaryota</taxon>
        <taxon>Metazoa</taxon>
        <taxon>Ecdysozoa</taxon>
        <taxon>Nematoda</taxon>
        <taxon>Chromadorea</taxon>
        <taxon>Rhabditida</taxon>
        <taxon>Rhabditina</taxon>
        <taxon>Rhabditomorpha</taxon>
        <taxon>Strongyloidea</taxon>
        <taxon>Strongylidae</taxon>
        <taxon>Strongylus</taxon>
    </lineage>
</organism>
<accession>A0A3P7J543</accession>
<evidence type="ECO:0000313" key="3">
    <source>
        <dbReference type="Proteomes" id="UP000270094"/>
    </source>
</evidence>
<protein>
    <submittedName>
        <fullName evidence="2">Uncharacterized protein</fullName>
    </submittedName>
</protein>
<dbReference type="OrthoDB" id="5800366at2759"/>
<dbReference type="EMBL" id="UYYB01108314">
    <property type="protein sequence ID" value="VDM80351.1"/>
    <property type="molecule type" value="Genomic_DNA"/>
</dbReference>
<evidence type="ECO:0000313" key="2">
    <source>
        <dbReference type="EMBL" id="VDM80351.1"/>
    </source>
</evidence>
<feature type="region of interest" description="Disordered" evidence="1">
    <location>
        <begin position="204"/>
        <end position="228"/>
    </location>
</feature>
<name>A0A3P7J543_STRVU</name>
<keyword evidence="3" id="KW-1185">Reference proteome</keyword>
<evidence type="ECO:0000256" key="1">
    <source>
        <dbReference type="SAM" id="MobiDB-lite"/>
    </source>
</evidence>
<dbReference type="AlphaFoldDB" id="A0A3P7J543"/>